<proteinExistence type="predicted"/>
<dbReference type="PANTHER" id="PTHR34554">
    <property type="entry name" value="RGS1-HXK1-INTERACTING PROTEIN 1"/>
    <property type="match status" value="1"/>
</dbReference>
<dbReference type="AlphaFoldDB" id="A0AAP0NXY3"/>
<evidence type="ECO:0000256" key="1">
    <source>
        <dbReference type="SAM" id="MobiDB-lite"/>
    </source>
</evidence>
<sequence length="375" mass="41831">MEDGGIIPYLAGEENEPEDVKQDPAAKKEGVSTSKTLAATLDGDQGEQGDHQIDQGHAVEQCPKRTHQRAPDLEDPRQGRQKGGILIPHPSIAQGSLKSEERRKMAAAAAAATSQASTESKSQSQSWEYEDLKRSVLESTDSALRSARALQQNSSTHLRTFKDFIPQLKSHYHSYEHAFFNTFKDELASAREHPAVAAGVAVMAPLLLLRGPRRFLLRHTLGRLQSEEALFNRADRNVKDLGLSVDLMKKESKKLLERAALAEKEMKHGHQELVSAGNEIQRLAKTVYKIEARVTVKVVFPGWTNHDEITPRFDGRAARDTWQRGIKTSCRCKFDVTDFDYILEWLAASMLSLVKQQRNSLDKGIMKISELGVAV</sequence>
<feature type="compositionally biased region" description="Low complexity" evidence="1">
    <location>
        <begin position="106"/>
        <end position="126"/>
    </location>
</feature>
<organism evidence="2 3">
    <name type="scientific">Stephania japonica</name>
    <dbReference type="NCBI Taxonomy" id="461633"/>
    <lineage>
        <taxon>Eukaryota</taxon>
        <taxon>Viridiplantae</taxon>
        <taxon>Streptophyta</taxon>
        <taxon>Embryophyta</taxon>
        <taxon>Tracheophyta</taxon>
        <taxon>Spermatophyta</taxon>
        <taxon>Magnoliopsida</taxon>
        <taxon>Ranunculales</taxon>
        <taxon>Menispermaceae</taxon>
        <taxon>Menispermoideae</taxon>
        <taxon>Cissampelideae</taxon>
        <taxon>Stephania</taxon>
    </lineage>
</organism>
<dbReference type="PANTHER" id="PTHR34554:SF2">
    <property type="entry name" value="RGS1-HXK1-INTERACTING PROTEIN 1"/>
    <property type="match status" value="1"/>
</dbReference>
<name>A0AAP0NXY3_9MAGN</name>
<comment type="caution">
    <text evidence="2">The sequence shown here is derived from an EMBL/GenBank/DDBJ whole genome shotgun (WGS) entry which is preliminary data.</text>
</comment>
<feature type="region of interest" description="Disordered" evidence="1">
    <location>
        <begin position="1"/>
        <end position="130"/>
    </location>
</feature>
<feature type="compositionally biased region" description="Basic and acidic residues" evidence="1">
    <location>
        <begin position="18"/>
        <end position="30"/>
    </location>
</feature>
<dbReference type="InterPro" id="IPR053284">
    <property type="entry name" value="RGS1-HXK1_interactor"/>
</dbReference>
<feature type="compositionally biased region" description="Basic and acidic residues" evidence="1">
    <location>
        <begin position="69"/>
        <end position="78"/>
    </location>
</feature>
<accession>A0AAP0NXY3</accession>
<reference evidence="2 3" key="1">
    <citation type="submission" date="2024-01" db="EMBL/GenBank/DDBJ databases">
        <title>Genome assemblies of Stephania.</title>
        <authorList>
            <person name="Yang L."/>
        </authorList>
    </citation>
    <scope>NUCLEOTIDE SEQUENCE [LARGE SCALE GENOMIC DNA]</scope>
    <source>
        <strain evidence="2">QJT</strain>
        <tissue evidence="2">Leaf</tissue>
    </source>
</reference>
<dbReference type="EMBL" id="JBBNAE010000005">
    <property type="protein sequence ID" value="KAK9122484.1"/>
    <property type="molecule type" value="Genomic_DNA"/>
</dbReference>
<keyword evidence="3" id="KW-1185">Reference proteome</keyword>
<evidence type="ECO:0000313" key="3">
    <source>
        <dbReference type="Proteomes" id="UP001417504"/>
    </source>
</evidence>
<gene>
    <name evidence="2" type="ORF">Sjap_012086</name>
</gene>
<protein>
    <submittedName>
        <fullName evidence="2">Uncharacterized protein</fullName>
    </submittedName>
</protein>
<dbReference type="Proteomes" id="UP001417504">
    <property type="component" value="Unassembled WGS sequence"/>
</dbReference>
<evidence type="ECO:0000313" key="2">
    <source>
        <dbReference type="EMBL" id="KAK9122484.1"/>
    </source>
</evidence>